<keyword evidence="8 10" id="KW-0503">Monooxygenase</keyword>
<evidence type="ECO:0000256" key="6">
    <source>
        <dbReference type="ARBA" id="ARBA00023002"/>
    </source>
</evidence>
<dbReference type="SUPFAM" id="SSF48264">
    <property type="entry name" value="Cytochrome P450"/>
    <property type="match status" value="1"/>
</dbReference>
<organism evidence="11 12">
    <name type="scientific">Macrolepiota fuliginosa MF-IS2</name>
    <dbReference type="NCBI Taxonomy" id="1400762"/>
    <lineage>
        <taxon>Eukaryota</taxon>
        <taxon>Fungi</taxon>
        <taxon>Dikarya</taxon>
        <taxon>Basidiomycota</taxon>
        <taxon>Agaricomycotina</taxon>
        <taxon>Agaricomycetes</taxon>
        <taxon>Agaricomycetidae</taxon>
        <taxon>Agaricales</taxon>
        <taxon>Agaricineae</taxon>
        <taxon>Agaricaceae</taxon>
        <taxon>Macrolepiota</taxon>
    </lineage>
</organism>
<gene>
    <name evidence="11" type="ORF">P691DRAFT_724632</name>
</gene>
<dbReference type="InterPro" id="IPR002401">
    <property type="entry name" value="Cyt_P450_E_grp-I"/>
</dbReference>
<dbReference type="GO" id="GO:0004497">
    <property type="term" value="F:monooxygenase activity"/>
    <property type="evidence" value="ECO:0007669"/>
    <property type="project" value="UniProtKB-KW"/>
</dbReference>
<dbReference type="PROSITE" id="PS00086">
    <property type="entry name" value="CYTOCHROME_P450"/>
    <property type="match status" value="1"/>
</dbReference>
<evidence type="ECO:0000256" key="2">
    <source>
        <dbReference type="ARBA" id="ARBA00005179"/>
    </source>
</evidence>
<dbReference type="PRINTS" id="PR00385">
    <property type="entry name" value="P450"/>
</dbReference>
<dbReference type="PRINTS" id="PR00463">
    <property type="entry name" value="EP450I"/>
</dbReference>
<name>A0A9P6C3W3_9AGAR</name>
<comment type="similarity">
    <text evidence="3 10">Belongs to the cytochrome P450 family.</text>
</comment>
<comment type="caution">
    <text evidence="11">The sequence shown here is derived from an EMBL/GenBank/DDBJ whole genome shotgun (WGS) entry which is preliminary data.</text>
</comment>
<evidence type="ECO:0000256" key="1">
    <source>
        <dbReference type="ARBA" id="ARBA00001971"/>
    </source>
</evidence>
<dbReference type="OrthoDB" id="3015650at2759"/>
<reference evidence="11" key="1">
    <citation type="submission" date="2020-11" db="EMBL/GenBank/DDBJ databases">
        <authorList>
            <consortium name="DOE Joint Genome Institute"/>
            <person name="Ahrendt S."/>
            <person name="Riley R."/>
            <person name="Andreopoulos W."/>
            <person name="Labutti K."/>
            <person name="Pangilinan J."/>
            <person name="Ruiz-Duenas F.J."/>
            <person name="Barrasa J.M."/>
            <person name="Sanchez-Garcia M."/>
            <person name="Camarero S."/>
            <person name="Miyauchi S."/>
            <person name="Serrano A."/>
            <person name="Linde D."/>
            <person name="Babiker R."/>
            <person name="Drula E."/>
            <person name="Ayuso-Fernandez I."/>
            <person name="Pacheco R."/>
            <person name="Padilla G."/>
            <person name="Ferreira P."/>
            <person name="Barriuso J."/>
            <person name="Kellner H."/>
            <person name="Castanera R."/>
            <person name="Alfaro M."/>
            <person name="Ramirez L."/>
            <person name="Pisabarro A.G."/>
            <person name="Kuo A."/>
            <person name="Tritt A."/>
            <person name="Lipzen A."/>
            <person name="He G."/>
            <person name="Yan M."/>
            <person name="Ng V."/>
            <person name="Cullen D."/>
            <person name="Martin F."/>
            <person name="Rosso M.-N."/>
            <person name="Henrissat B."/>
            <person name="Hibbett D."/>
            <person name="Martinez A.T."/>
            <person name="Grigoriev I.V."/>
        </authorList>
    </citation>
    <scope>NUCLEOTIDE SEQUENCE</scope>
    <source>
        <strain evidence="11">MF-IS2</strain>
    </source>
</reference>
<evidence type="ECO:0000256" key="10">
    <source>
        <dbReference type="RuleBase" id="RU000461"/>
    </source>
</evidence>
<dbReference type="InterPro" id="IPR001128">
    <property type="entry name" value="Cyt_P450"/>
</dbReference>
<dbReference type="CDD" id="cd11065">
    <property type="entry name" value="CYP64-like"/>
    <property type="match status" value="1"/>
</dbReference>
<sequence length="520" mass="58674">MILNFRDIVFLCLCGLLHIIYRNRRKPHLPLPPSLPRWPLVGNAFQIPRTYAHIFYQELGRKLGTKIMYLETFGKSIVVVNDAWIAKELLEKRSALYSSRPHITMLHDVIGATDHFAFMPYGDEWRNHRRLFQQHFSPKTLSRDEERILDFVRKGLLPNIYQDPRHVHDHVRSCVGGLSLSLTYGLPVLRNCDPLVRQSEETFTAAVAAAAPGKFLVSIVPMLKYIPEWVPGTTFKTIGRQIDEQLTLLKEGPYLNTLKNMDDGTAPVSFVSTSLERYQGTPDFENQALYIKQTALQIFGAASESSVAAAMTFILAMLIHPDIQRKAQQEVDSVVGMDRLPDFSDRPRLPYLSAIVKEVLRWNPIGPMGLPHMTTEEDVYEGYYIPKGCMVMSNTYAILHDEETFPNPKEFNPNRFIKDGILLDDILDPAVIATFGFGRRICPGAHTALSTLYLISASTLSLFDISPALDTEGKPIKVVPEFTAASVASKPLPFDCKLTPRQGKDVKDLLQEYLGTEVIL</sequence>
<evidence type="ECO:0000256" key="5">
    <source>
        <dbReference type="ARBA" id="ARBA00022723"/>
    </source>
</evidence>
<evidence type="ECO:0000256" key="3">
    <source>
        <dbReference type="ARBA" id="ARBA00010617"/>
    </source>
</evidence>
<evidence type="ECO:0000313" key="11">
    <source>
        <dbReference type="EMBL" id="KAF9451146.1"/>
    </source>
</evidence>
<proteinExistence type="inferred from homology"/>
<evidence type="ECO:0000256" key="9">
    <source>
        <dbReference type="PIRSR" id="PIRSR602401-1"/>
    </source>
</evidence>
<dbReference type="AlphaFoldDB" id="A0A9P6C3W3"/>
<keyword evidence="7 9" id="KW-0408">Iron</keyword>
<keyword evidence="12" id="KW-1185">Reference proteome</keyword>
<accession>A0A9P6C3W3</accession>
<dbReference type="Pfam" id="PF00067">
    <property type="entry name" value="p450"/>
    <property type="match status" value="1"/>
</dbReference>
<keyword evidence="4 9" id="KW-0349">Heme</keyword>
<dbReference type="GO" id="GO:0016705">
    <property type="term" value="F:oxidoreductase activity, acting on paired donors, with incorporation or reduction of molecular oxygen"/>
    <property type="evidence" value="ECO:0007669"/>
    <property type="project" value="InterPro"/>
</dbReference>
<keyword evidence="5 9" id="KW-0479">Metal-binding</keyword>
<comment type="cofactor">
    <cofactor evidence="1 9">
        <name>heme</name>
        <dbReference type="ChEBI" id="CHEBI:30413"/>
    </cofactor>
</comment>
<keyword evidence="6 10" id="KW-0560">Oxidoreductase</keyword>
<dbReference type="InterPro" id="IPR017972">
    <property type="entry name" value="Cyt_P450_CS"/>
</dbReference>
<dbReference type="InterPro" id="IPR050364">
    <property type="entry name" value="Cytochrome_P450_fung"/>
</dbReference>
<dbReference type="Proteomes" id="UP000807342">
    <property type="component" value="Unassembled WGS sequence"/>
</dbReference>
<comment type="pathway">
    <text evidence="2">Secondary metabolite biosynthesis.</text>
</comment>
<evidence type="ECO:0000256" key="4">
    <source>
        <dbReference type="ARBA" id="ARBA00022617"/>
    </source>
</evidence>
<dbReference type="EMBL" id="MU151090">
    <property type="protein sequence ID" value="KAF9451146.1"/>
    <property type="molecule type" value="Genomic_DNA"/>
</dbReference>
<dbReference type="GO" id="GO:0005506">
    <property type="term" value="F:iron ion binding"/>
    <property type="evidence" value="ECO:0007669"/>
    <property type="project" value="InterPro"/>
</dbReference>
<dbReference type="InterPro" id="IPR036396">
    <property type="entry name" value="Cyt_P450_sf"/>
</dbReference>
<dbReference type="PANTHER" id="PTHR46300:SF7">
    <property type="entry name" value="P450, PUTATIVE (EUROFUNG)-RELATED"/>
    <property type="match status" value="1"/>
</dbReference>
<evidence type="ECO:0000313" key="12">
    <source>
        <dbReference type="Proteomes" id="UP000807342"/>
    </source>
</evidence>
<evidence type="ECO:0000256" key="7">
    <source>
        <dbReference type="ARBA" id="ARBA00023004"/>
    </source>
</evidence>
<dbReference type="PANTHER" id="PTHR46300">
    <property type="entry name" value="P450, PUTATIVE (EUROFUNG)-RELATED-RELATED"/>
    <property type="match status" value="1"/>
</dbReference>
<protein>
    <submittedName>
        <fullName evidence="11">Cytochrome P450</fullName>
    </submittedName>
</protein>
<feature type="binding site" description="axial binding residue" evidence="9">
    <location>
        <position position="442"/>
    </location>
    <ligand>
        <name>heme</name>
        <dbReference type="ChEBI" id="CHEBI:30413"/>
    </ligand>
    <ligandPart>
        <name>Fe</name>
        <dbReference type="ChEBI" id="CHEBI:18248"/>
    </ligandPart>
</feature>
<dbReference type="Gene3D" id="1.10.630.10">
    <property type="entry name" value="Cytochrome P450"/>
    <property type="match status" value="1"/>
</dbReference>
<dbReference type="GO" id="GO:0020037">
    <property type="term" value="F:heme binding"/>
    <property type="evidence" value="ECO:0007669"/>
    <property type="project" value="InterPro"/>
</dbReference>
<evidence type="ECO:0000256" key="8">
    <source>
        <dbReference type="ARBA" id="ARBA00023033"/>
    </source>
</evidence>